<feature type="transmembrane region" description="Helical" evidence="9">
    <location>
        <begin position="202"/>
        <end position="219"/>
    </location>
</feature>
<comment type="similarity">
    <text evidence="2 7">Belongs to the major facilitator superfamily. Sugar transporter (TC 2.A.1.1) family.</text>
</comment>
<feature type="transmembrane region" description="Helical" evidence="9">
    <location>
        <begin position="265"/>
        <end position="285"/>
    </location>
</feature>
<dbReference type="PANTHER" id="PTHR48020:SF25">
    <property type="entry name" value="SUGAR TRANSPORTER, PUTATIVE (AFU_ORTHOLOGUE AFUA_7G05830)-RELATED"/>
    <property type="match status" value="1"/>
</dbReference>
<dbReference type="GO" id="GO:0016020">
    <property type="term" value="C:membrane"/>
    <property type="evidence" value="ECO:0007669"/>
    <property type="project" value="UniProtKB-SubCell"/>
</dbReference>
<evidence type="ECO:0000313" key="12">
    <source>
        <dbReference type="Proteomes" id="UP001303473"/>
    </source>
</evidence>
<dbReference type="InterPro" id="IPR020846">
    <property type="entry name" value="MFS_dom"/>
</dbReference>
<evidence type="ECO:0000256" key="5">
    <source>
        <dbReference type="ARBA" id="ARBA00022989"/>
    </source>
</evidence>
<dbReference type="Gene3D" id="1.20.1250.20">
    <property type="entry name" value="MFS general substrate transporter like domains"/>
    <property type="match status" value="1"/>
</dbReference>
<evidence type="ECO:0000313" key="11">
    <source>
        <dbReference type="EMBL" id="KAK3946404.1"/>
    </source>
</evidence>
<evidence type="ECO:0000256" key="6">
    <source>
        <dbReference type="ARBA" id="ARBA00023136"/>
    </source>
</evidence>
<feature type="transmembrane region" description="Helical" evidence="9">
    <location>
        <begin position="170"/>
        <end position="190"/>
    </location>
</feature>
<feature type="region of interest" description="Disordered" evidence="8">
    <location>
        <begin position="1"/>
        <end position="44"/>
    </location>
</feature>
<evidence type="ECO:0000256" key="4">
    <source>
        <dbReference type="ARBA" id="ARBA00022692"/>
    </source>
</evidence>
<feature type="transmembrane region" description="Helical" evidence="9">
    <location>
        <begin position="551"/>
        <end position="570"/>
    </location>
</feature>
<keyword evidence="12" id="KW-1185">Reference proteome</keyword>
<feature type="region of interest" description="Disordered" evidence="8">
    <location>
        <begin position="611"/>
        <end position="645"/>
    </location>
</feature>
<feature type="transmembrane region" description="Helical" evidence="9">
    <location>
        <begin position="452"/>
        <end position="474"/>
    </location>
</feature>
<sequence>MATNLPKADPVQTEKDGRNSSSHGSVTLAEHISHAGPSNEGVLDRKDASQKLANPLAGLSQTQLGTLGEEYARQAGLTSDEDLRAFRLGAMIAGNENKFDTIAELPPREREVLERETTHKWSNPSMLYWVIVICSLCAAVQGMDETVVNGAQSFYKVQFGIGAKDPRDTWLLGLVNSAPYLCCAFLGCWLTDPMNKIFGRRGTIFVSCLISAAACFWQAFTNNWWHMFIARFFLGLGIGPKSATTPIFAAECSPPKLRGALVMQWQMWTAFGIMVGYIADLAFYFVPDRGIQLGLNWRLMMGSAMLPAVLVCFLVYLCPESPRWYLSKDQHQKAYDAVRQLRYEKVQAARDLFYMHTLLQAEKEVMKVGKTNRLEELLTVRRNRNAMIASEVVMFMQQFCGVNVIAYYSSEIFLDAGFSEVSALAASLGFGVINWLFALPAFYTIDTFGRRNLLLTTFPLMALFMLFTGFSFWIPDTNPAHIGCIALGIYLFGIVYSPGEGPVPFTYSAEAYPLYIRPIGMSLATATTWFFNFVLSVTWPSLLNAFKPQGAFGWYAGWNIVGFFAVLFLVPETKEKTLEELDSVFDVPLRSQVRYGAQQAVYFWRRCLGGKRGVGKPSPPRGEEEVEYAERTFSKEREVDPTKRV</sequence>
<feature type="domain" description="Major facilitator superfamily (MFS) profile" evidence="10">
    <location>
        <begin position="130"/>
        <end position="574"/>
    </location>
</feature>
<feature type="transmembrane region" description="Helical" evidence="9">
    <location>
        <begin position="297"/>
        <end position="318"/>
    </location>
</feature>
<proteinExistence type="inferred from homology"/>
<comment type="subcellular location">
    <subcellularLocation>
        <location evidence="1">Membrane</location>
        <topology evidence="1">Multi-pass membrane protein</topology>
    </subcellularLocation>
</comment>
<evidence type="ECO:0000256" key="8">
    <source>
        <dbReference type="SAM" id="MobiDB-lite"/>
    </source>
</evidence>
<name>A0AAN6NIG6_9PEZI</name>
<feature type="transmembrane region" description="Helical" evidence="9">
    <location>
        <begin position="519"/>
        <end position="539"/>
    </location>
</feature>
<evidence type="ECO:0000256" key="1">
    <source>
        <dbReference type="ARBA" id="ARBA00004141"/>
    </source>
</evidence>
<evidence type="ECO:0000256" key="2">
    <source>
        <dbReference type="ARBA" id="ARBA00010992"/>
    </source>
</evidence>
<organism evidence="11 12">
    <name type="scientific">Diplogelasinospora grovesii</name>
    <dbReference type="NCBI Taxonomy" id="303347"/>
    <lineage>
        <taxon>Eukaryota</taxon>
        <taxon>Fungi</taxon>
        <taxon>Dikarya</taxon>
        <taxon>Ascomycota</taxon>
        <taxon>Pezizomycotina</taxon>
        <taxon>Sordariomycetes</taxon>
        <taxon>Sordariomycetidae</taxon>
        <taxon>Sordariales</taxon>
        <taxon>Diplogelasinosporaceae</taxon>
        <taxon>Diplogelasinospora</taxon>
    </lineage>
</organism>
<comment type="caution">
    <text evidence="11">The sequence shown here is derived from an EMBL/GenBank/DDBJ whole genome shotgun (WGS) entry which is preliminary data.</text>
</comment>
<dbReference type="InterPro" id="IPR005828">
    <property type="entry name" value="MFS_sugar_transport-like"/>
</dbReference>
<dbReference type="AlphaFoldDB" id="A0AAN6NIG6"/>
<keyword evidence="4 9" id="KW-0812">Transmembrane</keyword>
<dbReference type="InterPro" id="IPR003663">
    <property type="entry name" value="Sugar/inositol_transpt"/>
</dbReference>
<dbReference type="Pfam" id="PF00083">
    <property type="entry name" value="Sugar_tr"/>
    <property type="match status" value="1"/>
</dbReference>
<evidence type="ECO:0000256" key="3">
    <source>
        <dbReference type="ARBA" id="ARBA00022448"/>
    </source>
</evidence>
<dbReference type="EMBL" id="MU853752">
    <property type="protein sequence ID" value="KAK3946404.1"/>
    <property type="molecule type" value="Genomic_DNA"/>
</dbReference>
<keyword evidence="6 9" id="KW-0472">Membrane</keyword>
<dbReference type="Proteomes" id="UP001303473">
    <property type="component" value="Unassembled WGS sequence"/>
</dbReference>
<feature type="compositionally biased region" description="Basic and acidic residues" evidence="8">
    <location>
        <begin position="628"/>
        <end position="645"/>
    </location>
</feature>
<keyword evidence="5 9" id="KW-1133">Transmembrane helix</keyword>
<feature type="transmembrane region" description="Helical" evidence="9">
    <location>
        <begin position="480"/>
        <end position="498"/>
    </location>
</feature>
<dbReference type="GO" id="GO:0015798">
    <property type="term" value="P:myo-inositol transport"/>
    <property type="evidence" value="ECO:0007669"/>
    <property type="project" value="UniProtKB-ARBA"/>
</dbReference>
<dbReference type="FunFam" id="1.20.1250.20:FF:000100">
    <property type="entry name" value="MFS sugar transporter, putative"/>
    <property type="match status" value="1"/>
</dbReference>
<dbReference type="SUPFAM" id="SSF103473">
    <property type="entry name" value="MFS general substrate transporter"/>
    <property type="match status" value="1"/>
</dbReference>
<evidence type="ECO:0000256" key="7">
    <source>
        <dbReference type="RuleBase" id="RU003346"/>
    </source>
</evidence>
<keyword evidence="3 7" id="KW-0813">Transport</keyword>
<dbReference type="PANTHER" id="PTHR48020">
    <property type="entry name" value="PROTON MYO-INOSITOL COTRANSPORTER"/>
    <property type="match status" value="1"/>
</dbReference>
<feature type="transmembrane region" description="Helical" evidence="9">
    <location>
        <begin position="126"/>
        <end position="143"/>
    </location>
</feature>
<dbReference type="GO" id="GO:0015791">
    <property type="term" value="P:polyol transmembrane transport"/>
    <property type="evidence" value="ECO:0007669"/>
    <property type="project" value="UniProtKB-ARBA"/>
</dbReference>
<dbReference type="NCBIfam" id="TIGR00879">
    <property type="entry name" value="SP"/>
    <property type="match status" value="1"/>
</dbReference>
<gene>
    <name evidence="11" type="ORF">QBC46DRAFT_301729</name>
</gene>
<feature type="transmembrane region" description="Helical" evidence="9">
    <location>
        <begin position="421"/>
        <end position="445"/>
    </location>
</feature>
<evidence type="ECO:0000256" key="9">
    <source>
        <dbReference type="SAM" id="Phobius"/>
    </source>
</evidence>
<dbReference type="InterPro" id="IPR036259">
    <property type="entry name" value="MFS_trans_sf"/>
</dbReference>
<protein>
    <recommendedName>
        <fullName evidence="10">Major facilitator superfamily (MFS) profile domain-containing protein</fullName>
    </recommendedName>
</protein>
<dbReference type="InterPro" id="IPR050814">
    <property type="entry name" value="Myo-inositol_Transporter"/>
</dbReference>
<dbReference type="PRINTS" id="PR00171">
    <property type="entry name" value="SUGRTRNSPORT"/>
</dbReference>
<dbReference type="GO" id="GO:0022857">
    <property type="term" value="F:transmembrane transporter activity"/>
    <property type="evidence" value="ECO:0007669"/>
    <property type="project" value="InterPro"/>
</dbReference>
<reference evidence="12" key="1">
    <citation type="journal article" date="2023" name="Mol. Phylogenet. Evol.">
        <title>Genome-scale phylogeny and comparative genomics of the fungal order Sordariales.</title>
        <authorList>
            <person name="Hensen N."/>
            <person name="Bonometti L."/>
            <person name="Westerberg I."/>
            <person name="Brannstrom I.O."/>
            <person name="Guillou S."/>
            <person name="Cros-Aarteil S."/>
            <person name="Calhoun S."/>
            <person name="Haridas S."/>
            <person name="Kuo A."/>
            <person name="Mondo S."/>
            <person name="Pangilinan J."/>
            <person name="Riley R."/>
            <person name="LaButti K."/>
            <person name="Andreopoulos B."/>
            <person name="Lipzen A."/>
            <person name="Chen C."/>
            <person name="Yan M."/>
            <person name="Daum C."/>
            <person name="Ng V."/>
            <person name="Clum A."/>
            <person name="Steindorff A."/>
            <person name="Ohm R.A."/>
            <person name="Martin F."/>
            <person name="Silar P."/>
            <person name="Natvig D.O."/>
            <person name="Lalanne C."/>
            <person name="Gautier V."/>
            <person name="Ament-Velasquez S.L."/>
            <person name="Kruys A."/>
            <person name="Hutchinson M.I."/>
            <person name="Powell A.J."/>
            <person name="Barry K."/>
            <person name="Miller A.N."/>
            <person name="Grigoriev I.V."/>
            <person name="Debuchy R."/>
            <person name="Gladieux P."/>
            <person name="Hiltunen Thoren M."/>
            <person name="Johannesson H."/>
        </authorList>
    </citation>
    <scope>NUCLEOTIDE SEQUENCE [LARGE SCALE GENOMIC DNA]</scope>
    <source>
        <strain evidence="12">CBS 340.73</strain>
    </source>
</reference>
<dbReference type="PROSITE" id="PS50850">
    <property type="entry name" value="MFS"/>
    <property type="match status" value="1"/>
</dbReference>
<accession>A0AAN6NIG6</accession>
<evidence type="ECO:0000259" key="10">
    <source>
        <dbReference type="PROSITE" id="PS50850"/>
    </source>
</evidence>